<accession>A0A1V2A950</accession>
<dbReference type="InterPro" id="IPR002645">
    <property type="entry name" value="STAS_dom"/>
</dbReference>
<dbReference type="PANTHER" id="PTHR33745">
    <property type="entry name" value="RSBT ANTAGONIST PROTEIN RSBS-RELATED"/>
    <property type="match status" value="1"/>
</dbReference>
<protein>
    <submittedName>
        <fullName evidence="2">Anti-anti-sigma factor</fullName>
    </submittedName>
</protein>
<keyword evidence="3" id="KW-1185">Reference proteome</keyword>
<dbReference type="PROSITE" id="PS50801">
    <property type="entry name" value="STAS"/>
    <property type="match status" value="1"/>
</dbReference>
<feature type="domain" description="STAS" evidence="1">
    <location>
        <begin position="160"/>
        <end position="271"/>
    </location>
</feature>
<dbReference type="InterPro" id="IPR051932">
    <property type="entry name" value="Bact_StressResp_Reg"/>
</dbReference>
<evidence type="ECO:0000313" key="2">
    <source>
        <dbReference type="EMBL" id="OMP67344.1"/>
    </source>
</evidence>
<dbReference type="Pfam" id="PF01740">
    <property type="entry name" value="STAS"/>
    <property type="match status" value="1"/>
</dbReference>
<organism evidence="2 3">
    <name type="scientific">Domibacillus epiphyticus</name>
    <dbReference type="NCBI Taxonomy" id="1714355"/>
    <lineage>
        <taxon>Bacteria</taxon>
        <taxon>Bacillati</taxon>
        <taxon>Bacillota</taxon>
        <taxon>Bacilli</taxon>
        <taxon>Bacillales</taxon>
        <taxon>Bacillaceae</taxon>
        <taxon>Domibacillus</taxon>
    </lineage>
</organism>
<name>A0A1V2A950_9BACI</name>
<proteinExistence type="predicted"/>
<dbReference type="OrthoDB" id="2677458at2"/>
<evidence type="ECO:0000313" key="3">
    <source>
        <dbReference type="Proteomes" id="UP000188613"/>
    </source>
</evidence>
<reference evidence="2 3" key="1">
    <citation type="submission" date="2016-12" db="EMBL/GenBank/DDBJ databases">
        <title>Domibacillus sp. SAB 38T whole genome sequencing.</title>
        <authorList>
            <person name="Verma A."/>
            <person name="Ojha A.K."/>
            <person name="Krishnamurthi S."/>
        </authorList>
    </citation>
    <scope>NUCLEOTIDE SEQUENCE [LARGE SCALE GENOMIC DNA]</scope>
    <source>
        <strain evidence="2 3">SAB 38</strain>
    </source>
</reference>
<dbReference type="Proteomes" id="UP000188613">
    <property type="component" value="Unassembled WGS sequence"/>
</dbReference>
<dbReference type="STRING" id="1714355.BTO28_07435"/>
<dbReference type="Gene3D" id="3.30.750.24">
    <property type="entry name" value="STAS domain"/>
    <property type="match status" value="1"/>
</dbReference>
<gene>
    <name evidence="2" type="ORF">BTO28_07435</name>
</gene>
<dbReference type="SUPFAM" id="SSF52091">
    <property type="entry name" value="SpoIIaa-like"/>
    <property type="match status" value="1"/>
</dbReference>
<dbReference type="RefSeq" id="WP_076764913.1">
    <property type="nucleotide sequence ID" value="NZ_MSFI01000010.1"/>
</dbReference>
<dbReference type="AlphaFoldDB" id="A0A1V2A950"/>
<dbReference type="CDD" id="cd07041">
    <property type="entry name" value="STAS_RsbR_RsbS_like"/>
    <property type="match status" value="1"/>
</dbReference>
<dbReference type="PANTHER" id="PTHR33745:SF8">
    <property type="entry name" value="BLUE-LIGHT PHOTORECEPTOR"/>
    <property type="match status" value="1"/>
</dbReference>
<evidence type="ECO:0000259" key="1">
    <source>
        <dbReference type="PROSITE" id="PS50801"/>
    </source>
</evidence>
<dbReference type="EMBL" id="MSFI01000010">
    <property type="protein sequence ID" value="OMP67344.1"/>
    <property type="molecule type" value="Genomic_DNA"/>
</dbReference>
<sequence>MSLFFDFSKYINENGESLAIEVVEGVIHRMKLDIPDWEKEQAIAIYVELLRFFGESLIQESEDIVPDTFIDWSKRNAAMQVSSGRKISEIAVRYPPTRDVYTEILTRISIELGLSVKENALIIKRINTMLDISLNETVIAFERLIDEAKEETQKELAALSAPVIPVKNGIVILPLIGEMDHYRANYIMEHVIPKIADMEINHVIADFSGIFTINVDVAEYLHQIGNMLQLMGIHVITTGLRPELAQIVVNSRISISAIETYPTVKKALESIK</sequence>
<comment type="caution">
    <text evidence="2">The sequence shown here is derived from an EMBL/GenBank/DDBJ whole genome shotgun (WGS) entry which is preliminary data.</text>
</comment>
<dbReference type="InterPro" id="IPR036513">
    <property type="entry name" value="STAS_dom_sf"/>
</dbReference>